<dbReference type="EnsemblPlants" id="ONIVA05G21780.1">
    <property type="protein sequence ID" value="ONIVA05G21780.1"/>
    <property type="gene ID" value="ONIVA05G21780"/>
</dbReference>
<dbReference type="HOGENOM" id="CLU_2945726_0_0_1"/>
<name>A0A0E0HG67_ORYNI</name>
<dbReference type="Gramene" id="ONIVA05G21780.1">
    <property type="protein sequence ID" value="ONIVA05G21780.1"/>
    <property type="gene ID" value="ONIVA05G21780"/>
</dbReference>
<evidence type="ECO:0000313" key="3">
    <source>
        <dbReference type="Proteomes" id="UP000006591"/>
    </source>
</evidence>
<protein>
    <submittedName>
        <fullName evidence="2">Uncharacterized protein</fullName>
    </submittedName>
</protein>
<evidence type="ECO:0000313" key="2">
    <source>
        <dbReference type="EnsemblPlants" id="ONIVA05G21780.1"/>
    </source>
</evidence>
<reference evidence="2" key="2">
    <citation type="submission" date="2018-04" db="EMBL/GenBank/DDBJ databases">
        <title>OnivRS2 (Oryza nivara Reference Sequence Version 2).</title>
        <authorList>
            <person name="Zhang J."/>
            <person name="Kudrna D."/>
            <person name="Lee S."/>
            <person name="Talag J."/>
            <person name="Rajasekar S."/>
            <person name="Welchert J."/>
            <person name="Hsing Y.-I."/>
            <person name="Wing R.A."/>
        </authorList>
    </citation>
    <scope>NUCLEOTIDE SEQUENCE [LARGE SCALE GENOMIC DNA]</scope>
    <source>
        <strain evidence="2">SL10</strain>
    </source>
</reference>
<feature type="region of interest" description="Disordered" evidence="1">
    <location>
        <begin position="1"/>
        <end position="41"/>
    </location>
</feature>
<dbReference type="Proteomes" id="UP000006591">
    <property type="component" value="Chromosome 5"/>
</dbReference>
<accession>A0A0E0HG67</accession>
<organism evidence="2">
    <name type="scientific">Oryza nivara</name>
    <name type="common">Indian wild rice</name>
    <name type="synonym">Oryza sativa f. spontanea</name>
    <dbReference type="NCBI Taxonomy" id="4536"/>
    <lineage>
        <taxon>Eukaryota</taxon>
        <taxon>Viridiplantae</taxon>
        <taxon>Streptophyta</taxon>
        <taxon>Embryophyta</taxon>
        <taxon>Tracheophyta</taxon>
        <taxon>Spermatophyta</taxon>
        <taxon>Magnoliopsida</taxon>
        <taxon>Liliopsida</taxon>
        <taxon>Poales</taxon>
        <taxon>Poaceae</taxon>
        <taxon>BOP clade</taxon>
        <taxon>Oryzoideae</taxon>
        <taxon>Oryzeae</taxon>
        <taxon>Oryzinae</taxon>
        <taxon>Oryza</taxon>
    </lineage>
</organism>
<keyword evidence="3" id="KW-1185">Reference proteome</keyword>
<reference evidence="2" key="1">
    <citation type="submission" date="2015-04" db="UniProtKB">
        <authorList>
            <consortium name="EnsemblPlants"/>
        </authorList>
    </citation>
    <scope>IDENTIFICATION</scope>
    <source>
        <strain evidence="2">SL10</strain>
    </source>
</reference>
<sequence length="60" mass="6179">MVAAELRSVSLHKGRGDCPASGGGNRPDPRRLAGSGGEVAGGGVVCSSSGVWRGWRSQWR</sequence>
<evidence type="ECO:0000256" key="1">
    <source>
        <dbReference type="SAM" id="MobiDB-lite"/>
    </source>
</evidence>
<proteinExistence type="predicted"/>
<dbReference type="AlphaFoldDB" id="A0A0E0HG67"/>